<dbReference type="AlphaFoldDB" id="A0A0T6DUP5"/>
<proteinExistence type="predicted"/>
<dbReference type="STRING" id="554343.AS194_03915"/>
<dbReference type="Proteomes" id="UP000051202">
    <property type="component" value="Unassembled WGS sequence"/>
</dbReference>
<evidence type="ECO:0000313" key="2">
    <source>
        <dbReference type="Proteomes" id="UP000051202"/>
    </source>
</evidence>
<keyword evidence="2" id="KW-1185">Reference proteome</keyword>
<dbReference type="EMBL" id="LNDJ01000013">
    <property type="protein sequence ID" value="KRU23523.1"/>
    <property type="molecule type" value="Genomic_DNA"/>
</dbReference>
<name>A0A0T6DUP5_9GAMM</name>
<reference evidence="1 2" key="1">
    <citation type="submission" date="2015-11" db="EMBL/GenBank/DDBJ databases">
        <title>Permanent draft genome of Psychrobacter piscatorii LQ58.</title>
        <authorList>
            <person name="Zhou M."/>
            <person name="Dong B."/>
            <person name="Liu Q."/>
        </authorList>
    </citation>
    <scope>NUCLEOTIDE SEQUENCE [LARGE SCALE GENOMIC DNA]</scope>
    <source>
        <strain evidence="1 2">LQ58</strain>
    </source>
</reference>
<accession>A0A0T6DUP5</accession>
<protein>
    <submittedName>
        <fullName evidence="1">Uncharacterized protein</fullName>
    </submittedName>
</protein>
<sequence>MRKIQSFNVTAQLALIQSKAQLSNSVSRQALTDAISTWSEHQAKYDYERNQTDLVAINRNISLIVTQVTNRICRINPLVWTELLKLNAALNVGIINNINFEPRPVPVVAANTDANDSEVA</sequence>
<dbReference type="RefSeq" id="WP_058023682.1">
    <property type="nucleotide sequence ID" value="NZ_LNDJ01000013.1"/>
</dbReference>
<gene>
    <name evidence="1" type="ORF">AS194_03915</name>
</gene>
<evidence type="ECO:0000313" key="1">
    <source>
        <dbReference type="EMBL" id="KRU23523.1"/>
    </source>
</evidence>
<organism evidence="1 2">
    <name type="scientific">Psychrobacter piscatorii</name>
    <dbReference type="NCBI Taxonomy" id="554343"/>
    <lineage>
        <taxon>Bacteria</taxon>
        <taxon>Pseudomonadati</taxon>
        <taxon>Pseudomonadota</taxon>
        <taxon>Gammaproteobacteria</taxon>
        <taxon>Moraxellales</taxon>
        <taxon>Moraxellaceae</taxon>
        <taxon>Psychrobacter</taxon>
    </lineage>
</organism>
<comment type="caution">
    <text evidence="1">The sequence shown here is derived from an EMBL/GenBank/DDBJ whole genome shotgun (WGS) entry which is preliminary data.</text>
</comment>